<accession>A0A9W6C0C9</accession>
<protein>
    <submittedName>
        <fullName evidence="2">Uncharacterized protein</fullName>
    </submittedName>
</protein>
<name>A0A9W6C0C9_9CHLO</name>
<evidence type="ECO:0000313" key="2">
    <source>
        <dbReference type="EMBL" id="GLC61931.1"/>
    </source>
</evidence>
<dbReference type="EMBL" id="BRXU01000055">
    <property type="protein sequence ID" value="GLC61931.1"/>
    <property type="molecule type" value="Genomic_DNA"/>
</dbReference>
<feature type="compositionally biased region" description="Pro residues" evidence="1">
    <location>
        <begin position="11"/>
        <end position="22"/>
    </location>
</feature>
<gene>
    <name evidence="2" type="primary">PLESTB004425</name>
    <name evidence="2" type="ORF">PLESTB_001820800</name>
</gene>
<sequence>MRPHSTSDTTAPPPPPSDSIPLPLPPPGLWWWSWSLHGGIGSSDGFPGSPHSGSCGEGWLPAGRPMLLSGAGMHGTFLEMGGGASPGLVTVLMEGRSASRAGASAGFPLVAGARTASTCCIPRQDVGGSTSSFIQFEFIRCWCCWWHKNLGKGLRSCAAHSHHSCRCPSSLAEVTPK</sequence>
<proteinExistence type="predicted"/>
<keyword evidence="3" id="KW-1185">Reference proteome</keyword>
<feature type="region of interest" description="Disordered" evidence="1">
    <location>
        <begin position="1"/>
        <end position="22"/>
    </location>
</feature>
<evidence type="ECO:0000313" key="3">
    <source>
        <dbReference type="Proteomes" id="UP001165080"/>
    </source>
</evidence>
<dbReference type="AlphaFoldDB" id="A0A9W6C0C9"/>
<organism evidence="2 3">
    <name type="scientific">Pleodorina starrii</name>
    <dbReference type="NCBI Taxonomy" id="330485"/>
    <lineage>
        <taxon>Eukaryota</taxon>
        <taxon>Viridiplantae</taxon>
        <taxon>Chlorophyta</taxon>
        <taxon>core chlorophytes</taxon>
        <taxon>Chlorophyceae</taxon>
        <taxon>CS clade</taxon>
        <taxon>Chlamydomonadales</taxon>
        <taxon>Volvocaceae</taxon>
        <taxon>Pleodorina</taxon>
    </lineage>
</organism>
<dbReference type="Proteomes" id="UP001165080">
    <property type="component" value="Unassembled WGS sequence"/>
</dbReference>
<evidence type="ECO:0000256" key="1">
    <source>
        <dbReference type="SAM" id="MobiDB-lite"/>
    </source>
</evidence>
<feature type="compositionally biased region" description="Low complexity" evidence="1">
    <location>
        <begin position="1"/>
        <end position="10"/>
    </location>
</feature>
<comment type="caution">
    <text evidence="2">The sequence shown here is derived from an EMBL/GenBank/DDBJ whole genome shotgun (WGS) entry which is preliminary data.</text>
</comment>
<reference evidence="2 3" key="1">
    <citation type="journal article" date="2023" name="Commun. Biol.">
        <title>Reorganization of the ancestral sex-determining regions during the evolution of trioecy in Pleodorina starrii.</title>
        <authorList>
            <person name="Takahashi K."/>
            <person name="Suzuki S."/>
            <person name="Kawai-Toyooka H."/>
            <person name="Yamamoto K."/>
            <person name="Hamaji T."/>
            <person name="Ootsuki R."/>
            <person name="Yamaguchi H."/>
            <person name="Kawachi M."/>
            <person name="Higashiyama T."/>
            <person name="Nozaki H."/>
        </authorList>
    </citation>
    <scope>NUCLEOTIDE SEQUENCE [LARGE SCALE GENOMIC DNA]</scope>
    <source>
        <strain evidence="2 3">NIES-4479</strain>
    </source>
</reference>